<gene>
    <name evidence="3" type="ORF">DN069_19385</name>
</gene>
<dbReference type="Proteomes" id="UP000248889">
    <property type="component" value="Unassembled WGS sequence"/>
</dbReference>
<dbReference type="RefSeq" id="WP_111502471.1">
    <property type="nucleotide sequence ID" value="NZ_QKYN01000074.1"/>
</dbReference>
<accession>A0A2X0K3T4</accession>
<evidence type="ECO:0000256" key="1">
    <source>
        <dbReference type="SAM" id="MobiDB-lite"/>
    </source>
</evidence>
<organism evidence="3 4">
    <name type="scientific">Streptacidiphilus pinicola</name>
    <dbReference type="NCBI Taxonomy" id="2219663"/>
    <lineage>
        <taxon>Bacteria</taxon>
        <taxon>Bacillati</taxon>
        <taxon>Actinomycetota</taxon>
        <taxon>Actinomycetes</taxon>
        <taxon>Kitasatosporales</taxon>
        <taxon>Streptomycetaceae</taxon>
        <taxon>Streptacidiphilus</taxon>
    </lineage>
</organism>
<protein>
    <submittedName>
        <fullName evidence="3">Uncharacterized protein</fullName>
    </submittedName>
</protein>
<keyword evidence="2" id="KW-0472">Membrane</keyword>
<evidence type="ECO:0000313" key="3">
    <source>
        <dbReference type="EMBL" id="RAG83925.1"/>
    </source>
</evidence>
<feature type="region of interest" description="Disordered" evidence="1">
    <location>
        <begin position="335"/>
        <end position="356"/>
    </location>
</feature>
<keyword evidence="2" id="KW-0812">Transmembrane</keyword>
<keyword evidence="2" id="KW-1133">Transmembrane helix</keyword>
<proteinExistence type="predicted"/>
<feature type="compositionally biased region" description="Basic residues" evidence="1">
    <location>
        <begin position="200"/>
        <end position="209"/>
    </location>
</feature>
<comment type="caution">
    <text evidence="3">The sequence shown here is derived from an EMBL/GenBank/DDBJ whole genome shotgun (WGS) entry which is preliminary data.</text>
</comment>
<keyword evidence="4" id="KW-1185">Reference proteome</keyword>
<evidence type="ECO:0000256" key="2">
    <source>
        <dbReference type="SAM" id="Phobius"/>
    </source>
</evidence>
<feature type="transmembrane region" description="Helical" evidence="2">
    <location>
        <begin position="272"/>
        <end position="290"/>
    </location>
</feature>
<dbReference type="AlphaFoldDB" id="A0A2X0K3T4"/>
<name>A0A2X0K3T4_9ACTN</name>
<feature type="region of interest" description="Disordered" evidence="1">
    <location>
        <begin position="166"/>
        <end position="209"/>
    </location>
</feature>
<dbReference type="EMBL" id="QKYN01000074">
    <property type="protein sequence ID" value="RAG83925.1"/>
    <property type="molecule type" value="Genomic_DNA"/>
</dbReference>
<reference evidence="3 4" key="1">
    <citation type="submission" date="2018-06" db="EMBL/GenBank/DDBJ databases">
        <title>Streptacidiphilus pinicola sp. nov., isolated from pine grove soil.</title>
        <authorList>
            <person name="Roh S.G."/>
            <person name="Park S."/>
            <person name="Kim M.-K."/>
            <person name="Yun B.-R."/>
            <person name="Park J."/>
            <person name="Kim M.J."/>
            <person name="Kim Y.S."/>
            <person name="Kim S.B."/>
        </authorList>
    </citation>
    <scope>NUCLEOTIDE SEQUENCE [LARGE SCALE GENOMIC DNA]</scope>
    <source>
        <strain evidence="3 4">MMS16-CNU450</strain>
    </source>
</reference>
<feature type="transmembrane region" description="Helical" evidence="2">
    <location>
        <begin position="245"/>
        <end position="265"/>
    </location>
</feature>
<feature type="transmembrane region" description="Helical" evidence="2">
    <location>
        <begin position="310"/>
        <end position="330"/>
    </location>
</feature>
<feature type="compositionally biased region" description="Polar residues" evidence="1">
    <location>
        <begin position="182"/>
        <end position="192"/>
    </location>
</feature>
<feature type="transmembrane region" description="Helical" evidence="2">
    <location>
        <begin position="216"/>
        <end position="233"/>
    </location>
</feature>
<evidence type="ECO:0000313" key="4">
    <source>
        <dbReference type="Proteomes" id="UP000248889"/>
    </source>
</evidence>
<feature type="region of interest" description="Disordered" evidence="1">
    <location>
        <begin position="1"/>
        <end position="41"/>
    </location>
</feature>
<sequence>MALTTQQELPDPDPGGFPPEAQAPDTPASAGHPDGGDPDGVCDEWARALVAEAVTCRPVGEVSDLLALLRTDQRGAVVSALGVLAAGRPVEDLVELVVALRSTQPSLADELVRAVVVSRPVEEVARLLALVAVPGSDDAKVALRTAALGRPVWDVARLAGILHMPDPPDSAAPLEDEGEQAPTPTTEGPSATGNGGSSRAVRRASRRRADRPVRTALGWLAAGVLLLGGALHVPAVRTGWGQWPVANTLLTLLVCLCVCYAILVLRRGDSRAAWAGYAVVAALMISVDVANRQAQLALGPDAAHWLDRVSTTALVTGAIALLLATVRLVLGPARQGSDASLPGASAPPRPGAYEAL</sequence>